<gene>
    <name evidence="1" type="ORF">Bca52824_094769</name>
</gene>
<evidence type="ECO:0000313" key="2">
    <source>
        <dbReference type="Proteomes" id="UP000886595"/>
    </source>
</evidence>
<sequence>MGSTAHLTVLNTILERAKLEKKKKNHWNISAIVFPESKESPFPKSIIIIIFKYSSISQSHPPPPPCYCSASTESAALTLVLALTFALALALVPTSSAPTGEEADKV</sequence>
<organism evidence="1 2">
    <name type="scientific">Brassica carinata</name>
    <name type="common">Ethiopian mustard</name>
    <name type="synonym">Abyssinian cabbage</name>
    <dbReference type="NCBI Taxonomy" id="52824"/>
    <lineage>
        <taxon>Eukaryota</taxon>
        <taxon>Viridiplantae</taxon>
        <taxon>Streptophyta</taxon>
        <taxon>Embryophyta</taxon>
        <taxon>Tracheophyta</taxon>
        <taxon>Spermatophyta</taxon>
        <taxon>Magnoliopsida</taxon>
        <taxon>eudicotyledons</taxon>
        <taxon>Gunneridae</taxon>
        <taxon>Pentapetalae</taxon>
        <taxon>rosids</taxon>
        <taxon>malvids</taxon>
        <taxon>Brassicales</taxon>
        <taxon>Brassicaceae</taxon>
        <taxon>Brassiceae</taxon>
        <taxon>Brassica</taxon>
    </lineage>
</organism>
<name>A0A8X7TIT1_BRACI</name>
<comment type="caution">
    <text evidence="1">The sequence shown here is derived from an EMBL/GenBank/DDBJ whole genome shotgun (WGS) entry which is preliminary data.</text>
</comment>
<accession>A0A8X7TIT1</accession>
<dbReference type="Proteomes" id="UP000886595">
    <property type="component" value="Unassembled WGS sequence"/>
</dbReference>
<proteinExistence type="predicted"/>
<keyword evidence="2" id="KW-1185">Reference proteome</keyword>
<evidence type="ECO:0000313" key="1">
    <source>
        <dbReference type="EMBL" id="KAG2243377.1"/>
    </source>
</evidence>
<dbReference type="AlphaFoldDB" id="A0A8X7TIT1"/>
<reference evidence="1 2" key="1">
    <citation type="submission" date="2020-02" db="EMBL/GenBank/DDBJ databases">
        <authorList>
            <person name="Ma Q."/>
            <person name="Huang Y."/>
            <person name="Song X."/>
            <person name="Pei D."/>
        </authorList>
    </citation>
    <scope>NUCLEOTIDE SEQUENCE [LARGE SCALE GENOMIC DNA]</scope>
    <source>
        <strain evidence="1">Sxm20200214</strain>
        <tissue evidence="1">Leaf</tissue>
    </source>
</reference>
<dbReference type="EMBL" id="JAAMPC010000210">
    <property type="protein sequence ID" value="KAG2243377.1"/>
    <property type="molecule type" value="Genomic_DNA"/>
</dbReference>
<protein>
    <submittedName>
        <fullName evidence="1">Uncharacterized protein</fullName>
    </submittedName>
</protein>